<dbReference type="InterPro" id="IPR041698">
    <property type="entry name" value="Methyltransf_25"/>
</dbReference>
<protein>
    <recommendedName>
        <fullName evidence="1">Methyltransferase domain-containing protein</fullName>
    </recommendedName>
</protein>
<evidence type="ECO:0000313" key="2">
    <source>
        <dbReference type="EMBL" id="KKK63363.1"/>
    </source>
</evidence>
<accession>A0A0F8X387</accession>
<organism evidence="2">
    <name type="scientific">marine sediment metagenome</name>
    <dbReference type="NCBI Taxonomy" id="412755"/>
    <lineage>
        <taxon>unclassified sequences</taxon>
        <taxon>metagenomes</taxon>
        <taxon>ecological metagenomes</taxon>
    </lineage>
</organism>
<name>A0A0F8X387_9ZZZZ</name>
<proteinExistence type="predicted"/>
<evidence type="ECO:0000259" key="1">
    <source>
        <dbReference type="Pfam" id="PF13649"/>
    </source>
</evidence>
<reference evidence="2" key="1">
    <citation type="journal article" date="2015" name="Nature">
        <title>Complex archaea that bridge the gap between prokaryotes and eukaryotes.</title>
        <authorList>
            <person name="Spang A."/>
            <person name="Saw J.H."/>
            <person name="Jorgensen S.L."/>
            <person name="Zaremba-Niedzwiedzka K."/>
            <person name="Martijn J."/>
            <person name="Lind A.E."/>
            <person name="van Eijk R."/>
            <person name="Schleper C."/>
            <person name="Guy L."/>
            <person name="Ettema T.J."/>
        </authorList>
    </citation>
    <scope>NUCLEOTIDE SEQUENCE</scope>
</reference>
<dbReference type="CDD" id="cd02440">
    <property type="entry name" value="AdoMet_MTases"/>
    <property type="match status" value="1"/>
</dbReference>
<dbReference type="InterPro" id="IPR029063">
    <property type="entry name" value="SAM-dependent_MTases_sf"/>
</dbReference>
<dbReference type="EMBL" id="LAZR01061552">
    <property type="protein sequence ID" value="KKK63363.1"/>
    <property type="molecule type" value="Genomic_DNA"/>
</dbReference>
<sequence length="226" mass="25645">MKTREIQYQSQVSLKDTKGLTPLGIKTNDTWHIDPKRLLFSLARYKFVAKMLSGKNKVLEVGCGDAFCTRIVLQEVKALCAIDFDPIFIGDIQERMEDKWGFETKVHDILLGPLEKKFDAVYSLDVLEHIPEEKEDLYMKNICRSIIESGVFIIGTPSFNSQVYASQNSKIGHINCKDGDGLRRLMGRYFHNIFIFSMNDEVVHTGFYPMAQYLFGMGVGNKIGGG</sequence>
<feature type="domain" description="Methyltransferase" evidence="1">
    <location>
        <begin position="58"/>
        <end position="146"/>
    </location>
</feature>
<comment type="caution">
    <text evidence="2">The sequence shown here is derived from an EMBL/GenBank/DDBJ whole genome shotgun (WGS) entry which is preliminary data.</text>
</comment>
<gene>
    <name evidence="2" type="ORF">LCGC14_2995050</name>
</gene>
<dbReference type="AlphaFoldDB" id="A0A0F8X387"/>
<dbReference type="Gene3D" id="3.40.50.150">
    <property type="entry name" value="Vaccinia Virus protein VP39"/>
    <property type="match status" value="1"/>
</dbReference>
<dbReference type="Pfam" id="PF13649">
    <property type="entry name" value="Methyltransf_25"/>
    <property type="match status" value="1"/>
</dbReference>
<dbReference type="SUPFAM" id="SSF53335">
    <property type="entry name" value="S-adenosyl-L-methionine-dependent methyltransferases"/>
    <property type="match status" value="1"/>
</dbReference>